<name>A0AAD8PRN0_9PEZI</name>
<accession>A0AAD8PRN0</accession>
<dbReference type="GeneID" id="85448333"/>
<sequence length="77" mass="9213">MSFSRQVRDSESNYVLMKLKAYIGVIYYLDRQTTLDVNGRLTTVINNANPGDRIAILEFWREWYRDFFNTFLINHTT</sequence>
<reference evidence="1" key="1">
    <citation type="submission" date="2021-06" db="EMBL/GenBank/DDBJ databases">
        <title>Comparative genomics, transcriptomics and evolutionary studies reveal genomic signatures of adaptation to plant cell wall in hemibiotrophic fungi.</title>
        <authorList>
            <consortium name="DOE Joint Genome Institute"/>
            <person name="Baroncelli R."/>
            <person name="Diaz J.F."/>
            <person name="Benocci T."/>
            <person name="Peng M."/>
            <person name="Battaglia E."/>
            <person name="Haridas S."/>
            <person name="Andreopoulos W."/>
            <person name="Labutti K."/>
            <person name="Pangilinan J."/>
            <person name="Floch G.L."/>
            <person name="Makela M.R."/>
            <person name="Henrissat B."/>
            <person name="Grigoriev I.V."/>
            <person name="Crouch J.A."/>
            <person name="De Vries R.P."/>
            <person name="Sukno S.A."/>
            <person name="Thon M.R."/>
        </authorList>
    </citation>
    <scope>NUCLEOTIDE SEQUENCE</scope>
    <source>
        <strain evidence="1">CBS 125086</strain>
    </source>
</reference>
<dbReference type="Proteomes" id="UP001230504">
    <property type="component" value="Unassembled WGS sequence"/>
</dbReference>
<keyword evidence="2" id="KW-1185">Reference proteome</keyword>
<comment type="caution">
    <text evidence="1">The sequence shown here is derived from an EMBL/GenBank/DDBJ whole genome shotgun (WGS) entry which is preliminary data.</text>
</comment>
<evidence type="ECO:0000313" key="1">
    <source>
        <dbReference type="EMBL" id="KAK1574653.1"/>
    </source>
</evidence>
<gene>
    <name evidence="1" type="ORF">LY79DRAFT_672758</name>
</gene>
<evidence type="ECO:0000313" key="2">
    <source>
        <dbReference type="Proteomes" id="UP001230504"/>
    </source>
</evidence>
<organism evidence="1 2">
    <name type="scientific">Colletotrichum navitas</name>
    <dbReference type="NCBI Taxonomy" id="681940"/>
    <lineage>
        <taxon>Eukaryota</taxon>
        <taxon>Fungi</taxon>
        <taxon>Dikarya</taxon>
        <taxon>Ascomycota</taxon>
        <taxon>Pezizomycotina</taxon>
        <taxon>Sordariomycetes</taxon>
        <taxon>Hypocreomycetidae</taxon>
        <taxon>Glomerellales</taxon>
        <taxon>Glomerellaceae</taxon>
        <taxon>Colletotrichum</taxon>
        <taxon>Colletotrichum graminicola species complex</taxon>
    </lineage>
</organism>
<dbReference type="AlphaFoldDB" id="A0AAD8PRN0"/>
<protein>
    <submittedName>
        <fullName evidence="1">Uncharacterized protein</fullName>
    </submittedName>
</protein>
<dbReference type="EMBL" id="JAHLJV010000072">
    <property type="protein sequence ID" value="KAK1574653.1"/>
    <property type="molecule type" value="Genomic_DNA"/>
</dbReference>
<proteinExistence type="predicted"/>
<dbReference type="RefSeq" id="XP_060410149.1">
    <property type="nucleotide sequence ID" value="XM_060564093.1"/>
</dbReference>